<evidence type="ECO:0000313" key="2">
    <source>
        <dbReference type="Proteomes" id="UP000467635"/>
    </source>
</evidence>
<sequence length="77" mass="9023">DEGMDFYEDLADVVEDNILLQIPMQVLSVDEKRDDAVMPSGDDWSVIREEQLQKNNHKKDNIDPRLAKLKNFFDEDK</sequence>
<gene>
    <name evidence="1" type="ORF">GKC33_08415</name>
</gene>
<dbReference type="AlphaFoldDB" id="A0A7X2MFR0"/>
<reference evidence="1 2" key="1">
    <citation type="submission" date="2019-11" db="EMBL/GenBank/DDBJ databases">
        <title>Draft Genome Sequence of Plant Growth-Promoting Rhizosphere-Associated Bacteria.</title>
        <authorList>
            <person name="Vasilyev I.Y."/>
            <person name="Radchenko V."/>
            <person name="Ilnitskaya E.V."/>
        </authorList>
    </citation>
    <scope>NUCLEOTIDE SEQUENCE [LARGE SCALE GENOMIC DNA]</scope>
    <source>
        <strain evidence="1 2">VRA_01-1sq_f</strain>
    </source>
</reference>
<accession>A0A7X2MFR0</accession>
<dbReference type="InterPro" id="IPR003772">
    <property type="entry name" value="YceD"/>
</dbReference>
<name>A0A7X2MFR0_9LACO</name>
<dbReference type="Pfam" id="PF02620">
    <property type="entry name" value="YceD"/>
    <property type="match status" value="1"/>
</dbReference>
<evidence type="ECO:0008006" key="3">
    <source>
        <dbReference type="Google" id="ProtNLM"/>
    </source>
</evidence>
<comment type="caution">
    <text evidence="1">The sequence shown here is derived from an EMBL/GenBank/DDBJ whole genome shotgun (WGS) entry which is preliminary data.</text>
</comment>
<organism evidence="1 2">
    <name type="scientific">Ligilactobacillus salivarius</name>
    <dbReference type="NCBI Taxonomy" id="1624"/>
    <lineage>
        <taxon>Bacteria</taxon>
        <taxon>Bacillati</taxon>
        <taxon>Bacillota</taxon>
        <taxon>Bacilli</taxon>
        <taxon>Lactobacillales</taxon>
        <taxon>Lactobacillaceae</taxon>
        <taxon>Ligilactobacillus</taxon>
    </lineage>
</organism>
<dbReference type="EMBL" id="WKKX01000401">
    <property type="protein sequence ID" value="MSE08717.1"/>
    <property type="molecule type" value="Genomic_DNA"/>
</dbReference>
<dbReference type="Proteomes" id="UP000467635">
    <property type="component" value="Unassembled WGS sequence"/>
</dbReference>
<protein>
    <recommendedName>
        <fullName evidence="3">DUF177 domain-containing protein</fullName>
    </recommendedName>
</protein>
<feature type="non-terminal residue" evidence="1">
    <location>
        <position position="1"/>
    </location>
</feature>
<evidence type="ECO:0000313" key="1">
    <source>
        <dbReference type="EMBL" id="MSE08717.1"/>
    </source>
</evidence>
<proteinExistence type="predicted"/>